<feature type="coiled-coil region" evidence="1">
    <location>
        <begin position="315"/>
        <end position="342"/>
    </location>
</feature>
<evidence type="ECO:0000256" key="1">
    <source>
        <dbReference type="SAM" id="Coils"/>
    </source>
</evidence>
<dbReference type="OrthoDB" id="5383784at2759"/>
<evidence type="ECO:0000313" key="3">
    <source>
        <dbReference type="EMBL" id="OJJ44679.1"/>
    </source>
</evidence>
<proteinExistence type="predicted"/>
<dbReference type="RefSeq" id="XP_022579189.1">
    <property type="nucleotide sequence ID" value="XM_022725029.1"/>
</dbReference>
<feature type="region of interest" description="Disordered" evidence="2">
    <location>
        <begin position="600"/>
        <end position="648"/>
    </location>
</feature>
<dbReference type="AlphaFoldDB" id="A0A1L9SC09"/>
<evidence type="ECO:0000313" key="4">
    <source>
        <dbReference type="Proteomes" id="UP000184188"/>
    </source>
</evidence>
<keyword evidence="1" id="KW-0175">Coiled coil</keyword>
<feature type="compositionally biased region" description="Acidic residues" evidence="2">
    <location>
        <begin position="602"/>
        <end position="612"/>
    </location>
</feature>
<keyword evidence="4" id="KW-1185">Reference proteome</keyword>
<feature type="compositionally biased region" description="Polar residues" evidence="2">
    <location>
        <begin position="613"/>
        <end position="627"/>
    </location>
</feature>
<feature type="compositionally biased region" description="Low complexity" evidence="2">
    <location>
        <begin position="342"/>
        <end position="353"/>
    </location>
</feature>
<feature type="region of interest" description="Disordered" evidence="2">
    <location>
        <begin position="393"/>
        <end position="469"/>
    </location>
</feature>
<feature type="compositionally biased region" description="Low complexity" evidence="2">
    <location>
        <begin position="492"/>
        <end position="502"/>
    </location>
</feature>
<dbReference type="VEuPathDB" id="FungiDB:ASPZODRAFT_144638"/>
<dbReference type="GeneID" id="34611494"/>
<feature type="compositionally biased region" description="Basic and acidic residues" evidence="2">
    <location>
        <begin position="436"/>
        <end position="445"/>
    </location>
</feature>
<evidence type="ECO:0000256" key="2">
    <source>
        <dbReference type="SAM" id="MobiDB-lite"/>
    </source>
</evidence>
<reference evidence="4" key="1">
    <citation type="journal article" date="2017" name="Genome Biol.">
        <title>Comparative genomics reveals high biological diversity and specific adaptations in the industrially and medically important fungal genus Aspergillus.</title>
        <authorList>
            <person name="de Vries R.P."/>
            <person name="Riley R."/>
            <person name="Wiebenga A."/>
            <person name="Aguilar-Osorio G."/>
            <person name="Amillis S."/>
            <person name="Uchima C.A."/>
            <person name="Anderluh G."/>
            <person name="Asadollahi M."/>
            <person name="Askin M."/>
            <person name="Barry K."/>
            <person name="Battaglia E."/>
            <person name="Bayram O."/>
            <person name="Benocci T."/>
            <person name="Braus-Stromeyer S.A."/>
            <person name="Caldana C."/>
            <person name="Canovas D."/>
            <person name="Cerqueira G.C."/>
            <person name="Chen F."/>
            <person name="Chen W."/>
            <person name="Choi C."/>
            <person name="Clum A."/>
            <person name="Dos Santos R.A."/>
            <person name="Damasio A.R."/>
            <person name="Diallinas G."/>
            <person name="Emri T."/>
            <person name="Fekete E."/>
            <person name="Flipphi M."/>
            <person name="Freyberg S."/>
            <person name="Gallo A."/>
            <person name="Gournas C."/>
            <person name="Habgood R."/>
            <person name="Hainaut M."/>
            <person name="Harispe M.L."/>
            <person name="Henrissat B."/>
            <person name="Hilden K.S."/>
            <person name="Hope R."/>
            <person name="Hossain A."/>
            <person name="Karabika E."/>
            <person name="Karaffa L."/>
            <person name="Karanyi Z."/>
            <person name="Krasevec N."/>
            <person name="Kuo A."/>
            <person name="Kusch H."/>
            <person name="LaButti K."/>
            <person name="Lagendijk E.L."/>
            <person name="Lapidus A."/>
            <person name="Levasseur A."/>
            <person name="Lindquist E."/>
            <person name="Lipzen A."/>
            <person name="Logrieco A.F."/>
            <person name="MacCabe A."/>
            <person name="Maekelae M.R."/>
            <person name="Malavazi I."/>
            <person name="Melin P."/>
            <person name="Meyer V."/>
            <person name="Mielnichuk N."/>
            <person name="Miskei M."/>
            <person name="Molnar A.P."/>
            <person name="Mule G."/>
            <person name="Ngan C.Y."/>
            <person name="Orejas M."/>
            <person name="Orosz E."/>
            <person name="Ouedraogo J.P."/>
            <person name="Overkamp K.M."/>
            <person name="Park H.-S."/>
            <person name="Perrone G."/>
            <person name="Piumi F."/>
            <person name="Punt P.J."/>
            <person name="Ram A.F."/>
            <person name="Ramon A."/>
            <person name="Rauscher S."/>
            <person name="Record E."/>
            <person name="Riano-Pachon D.M."/>
            <person name="Robert V."/>
            <person name="Roehrig J."/>
            <person name="Ruller R."/>
            <person name="Salamov A."/>
            <person name="Salih N.S."/>
            <person name="Samson R.A."/>
            <person name="Sandor E."/>
            <person name="Sanguinetti M."/>
            <person name="Schuetze T."/>
            <person name="Sepcic K."/>
            <person name="Shelest E."/>
            <person name="Sherlock G."/>
            <person name="Sophianopoulou V."/>
            <person name="Squina F.M."/>
            <person name="Sun H."/>
            <person name="Susca A."/>
            <person name="Todd R.B."/>
            <person name="Tsang A."/>
            <person name="Unkles S.E."/>
            <person name="van de Wiele N."/>
            <person name="van Rossen-Uffink D."/>
            <person name="Oliveira J.V."/>
            <person name="Vesth T.C."/>
            <person name="Visser J."/>
            <person name="Yu J.-H."/>
            <person name="Zhou M."/>
            <person name="Andersen M.R."/>
            <person name="Archer D.B."/>
            <person name="Baker S.E."/>
            <person name="Benoit I."/>
            <person name="Brakhage A.A."/>
            <person name="Braus G.H."/>
            <person name="Fischer R."/>
            <person name="Frisvad J.C."/>
            <person name="Goldman G.H."/>
            <person name="Houbraken J."/>
            <person name="Oakley B."/>
            <person name="Pocsi I."/>
            <person name="Scazzocchio C."/>
            <person name="Seiboth B."/>
            <person name="vanKuyk P.A."/>
            <person name="Wortman J."/>
            <person name="Dyer P.S."/>
            <person name="Grigoriev I.V."/>
        </authorList>
    </citation>
    <scope>NUCLEOTIDE SEQUENCE [LARGE SCALE GENOMIC DNA]</scope>
    <source>
        <strain evidence="4">CBS 506.65</strain>
    </source>
</reference>
<name>A0A1L9SC09_9EURO</name>
<protein>
    <submittedName>
        <fullName evidence="3">Uncharacterized protein</fullName>
    </submittedName>
</protein>
<sequence length="765" mass="84467">MGIVVSGEDGNLGVSNEQQKINQIAAENDYGLFMATLDQVLVFLGSWWTSSLAGRVQTFKSYTNVPIINIIRYERTAVGVLGFHFAGIPAWAMSSCLSICRHHPLDKLIVTTQDQLLRHITNEFFSRIIKSSFSFVHFTYDPDAIRSFETYMHSILQSIHLVSPYALPGVRFFLPFSSTSLIQFPSIPQVLSLGSLSGFAASLLSSPAALVYLYCYIRPLIEVRIYRLIRRRLPKPDRADDLSLRVAFENDLIDWMVPTLGRRAEEENRRTHLTLAEDIKYELCTFKNWLLSWFDPKASWSSGSDDRSISKQERIKMLRNCIEELQGEIIAAQARTELLEQQQTGGTTLPQQQASSSGPIEQIVPTSPEWTPSTPTPAPESLFDTQVLSNEENRISQSPAEMSGDYFQERDSPRRARSHSSPAAPVGHLSNIDTQRNNEENEHSRISRSNTLFSQPSSPDTSPPTSPRVRASLIHQNSDIITMQLELLSNRNQQNRNQQSERPSAAGEEQGQVSVTTDHGSITELLDALLSTQEQNLTQHHSDVGDSDGLSSLTAGVSPTSADLPPVPVPQPQSHTIPAEDTIFESPVEVPISSLANILPDGIEEPPIDDIENQTPGPTSSLENQLDTESRPPMSHSNAHRRSITSQSSSLAHRVTILSSHPVDSLASHLASMITTALLFPLESLYLRSLARTYLSLAGSSVVFRSDVRDLGAWFGGGSRSDMVMYMGKVCMLVGIQTAVNAGVWGVVTSLAMKLGRALCGWGTF</sequence>
<feature type="region of interest" description="Disordered" evidence="2">
    <location>
        <begin position="342"/>
        <end position="381"/>
    </location>
</feature>
<dbReference type="EMBL" id="KV878347">
    <property type="protein sequence ID" value="OJJ44679.1"/>
    <property type="molecule type" value="Genomic_DNA"/>
</dbReference>
<feature type="region of interest" description="Disordered" evidence="2">
    <location>
        <begin position="537"/>
        <end position="574"/>
    </location>
</feature>
<dbReference type="STRING" id="1073090.A0A1L9SC09"/>
<gene>
    <name evidence="3" type="ORF">ASPZODRAFT_144638</name>
</gene>
<organism evidence="3 4">
    <name type="scientific">Penicilliopsis zonata CBS 506.65</name>
    <dbReference type="NCBI Taxonomy" id="1073090"/>
    <lineage>
        <taxon>Eukaryota</taxon>
        <taxon>Fungi</taxon>
        <taxon>Dikarya</taxon>
        <taxon>Ascomycota</taxon>
        <taxon>Pezizomycotina</taxon>
        <taxon>Eurotiomycetes</taxon>
        <taxon>Eurotiomycetidae</taxon>
        <taxon>Eurotiales</taxon>
        <taxon>Aspergillaceae</taxon>
        <taxon>Penicilliopsis</taxon>
    </lineage>
</organism>
<dbReference type="Proteomes" id="UP000184188">
    <property type="component" value="Unassembled WGS sequence"/>
</dbReference>
<feature type="region of interest" description="Disordered" evidence="2">
    <location>
        <begin position="492"/>
        <end position="516"/>
    </location>
</feature>
<accession>A0A1L9SC09</accession>